<proteinExistence type="predicted"/>
<feature type="domain" description="VOC" evidence="1">
    <location>
        <begin position="35"/>
        <end position="213"/>
    </location>
</feature>
<dbReference type="CDD" id="cd07233">
    <property type="entry name" value="GlxI_Zn"/>
    <property type="match status" value="1"/>
</dbReference>
<dbReference type="PANTHER" id="PTHR10374:SF19">
    <property type="entry name" value="LYASE (GLO1), PUTATIVE (AFU_ORTHOLOGUE AFUA_2G13550)-RELATED"/>
    <property type="match status" value="1"/>
</dbReference>
<dbReference type="Proteomes" id="UP001498771">
    <property type="component" value="Unassembled WGS sequence"/>
</dbReference>
<dbReference type="GeneID" id="90034871"/>
<protein>
    <submittedName>
        <fullName evidence="2">Glyoxalase/Bleomycin resistance protein/Dihydroxybiphenyl dioxygenase</fullName>
    </submittedName>
</protein>
<sequence>MSAVTPFPEGEFLPAGGGFIEQKPLPADAPETKYRLNHFMMRIRDPKISLPFYTEAMGMRILFTMNTGPFTIYYLGYPQTDEHRADLTKFALDTLPVMQHTLGLLELYHVHGSEKQEPGYINTGNDPLRGGVGFSHLGFTVPDVPAAVERLTKMGATVFKPLGVSNRDTIPLSEWEAERGVGEGVINENYHKIFKQIAFLQDPDGYIVELVPQDL</sequence>
<evidence type="ECO:0000313" key="3">
    <source>
        <dbReference type="Proteomes" id="UP001498771"/>
    </source>
</evidence>
<dbReference type="GO" id="GO:0051213">
    <property type="term" value="F:dioxygenase activity"/>
    <property type="evidence" value="ECO:0007669"/>
    <property type="project" value="UniProtKB-KW"/>
</dbReference>
<dbReference type="SUPFAM" id="SSF54593">
    <property type="entry name" value="Glyoxalase/Bleomycin resistance protein/Dihydroxybiphenyl dioxygenase"/>
    <property type="match status" value="1"/>
</dbReference>
<reference evidence="2 3" key="1">
    <citation type="submission" date="2024-03" db="EMBL/GenBank/DDBJ databases">
        <title>Genome-scale model development and genomic sequencing of the oleaginous clade Lipomyces.</title>
        <authorList>
            <consortium name="Lawrence Berkeley National Laboratory"/>
            <person name="Czajka J.J."/>
            <person name="Han Y."/>
            <person name="Kim J."/>
            <person name="Mondo S.J."/>
            <person name="Hofstad B.A."/>
            <person name="Robles A."/>
            <person name="Haridas S."/>
            <person name="Riley R."/>
            <person name="LaButti K."/>
            <person name="Pangilinan J."/>
            <person name="Andreopoulos W."/>
            <person name="Lipzen A."/>
            <person name="Yan J."/>
            <person name="Wang M."/>
            <person name="Ng V."/>
            <person name="Grigoriev I.V."/>
            <person name="Spatafora J.W."/>
            <person name="Magnuson J.K."/>
            <person name="Baker S.E."/>
            <person name="Pomraning K.R."/>
        </authorList>
    </citation>
    <scope>NUCLEOTIDE SEQUENCE [LARGE SCALE GENOMIC DNA]</scope>
    <source>
        <strain evidence="2 3">Phaff 52-87</strain>
    </source>
</reference>
<accession>A0ABR1F9G6</accession>
<comment type="caution">
    <text evidence="2">The sequence shown here is derived from an EMBL/GenBank/DDBJ whole genome shotgun (WGS) entry which is preliminary data.</text>
</comment>
<dbReference type="Pfam" id="PF00903">
    <property type="entry name" value="Glyoxalase"/>
    <property type="match status" value="1"/>
</dbReference>
<name>A0ABR1F9G6_9ASCO</name>
<dbReference type="Gene3D" id="3.10.180.10">
    <property type="entry name" value="2,3-Dihydroxybiphenyl 1,2-Dioxygenase, domain 1"/>
    <property type="match status" value="1"/>
</dbReference>
<organism evidence="2 3">
    <name type="scientific">Myxozyma melibiosi</name>
    <dbReference type="NCBI Taxonomy" id="54550"/>
    <lineage>
        <taxon>Eukaryota</taxon>
        <taxon>Fungi</taxon>
        <taxon>Dikarya</taxon>
        <taxon>Ascomycota</taxon>
        <taxon>Saccharomycotina</taxon>
        <taxon>Lipomycetes</taxon>
        <taxon>Lipomycetales</taxon>
        <taxon>Lipomycetaceae</taxon>
        <taxon>Myxozyma</taxon>
    </lineage>
</organism>
<dbReference type="InterPro" id="IPR029068">
    <property type="entry name" value="Glyas_Bleomycin-R_OHBP_Dase"/>
</dbReference>
<evidence type="ECO:0000313" key="2">
    <source>
        <dbReference type="EMBL" id="KAK7206470.1"/>
    </source>
</evidence>
<gene>
    <name evidence="2" type="ORF">BZA70DRAFT_105261</name>
</gene>
<dbReference type="InterPro" id="IPR037523">
    <property type="entry name" value="VOC_core"/>
</dbReference>
<evidence type="ECO:0000259" key="1">
    <source>
        <dbReference type="PROSITE" id="PS51819"/>
    </source>
</evidence>
<keyword evidence="3" id="KW-1185">Reference proteome</keyword>
<dbReference type="PANTHER" id="PTHR10374">
    <property type="entry name" value="LACTOYLGLUTATHIONE LYASE GLYOXALASE I"/>
    <property type="match status" value="1"/>
</dbReference>
<keyword evidence="2" id="KW-0560">Oxidoreductase</keyword>
<dbReference type="InterPro" id="IPR004360">
    <property type="entry name" value="Glyas_Fos-R_dOase_dom"/>
</dbReference>
<keyword evidence="2" id="KW-0223">Dioxygenase</keyword>
<dbReference type="PROSITE" id="PS51819">
    <property type="entry name" value="VOC"/>
    <property type="match status" value="1"/>
</dbReference>
<dbReference type="EMBL" id="JBBJBU010000002">
    <property type="protein sequence ID" value="KAK7206470.1"/>
    <property type="molecule type" value="Genomic_DNA"/>
</dbReference>
<dbReference type="RefSeq" id="XP_064769503.1">
    <property type="nucleotide sequence ID" value="XM_064909359.1"/>
</dbReference>